<organism evidence="2 3">
    <name type="scientific">Curtobacterium flaccumfaciens pv. flaccumfaciens</name>
    <dbReference type="NCBI Taxonomy" id="138532"/>
    <lineage>
        <taxon>Bacteria</taxon>
        <taxon>Bacillati</taxon>
        <taxon>Actinomycetota</taxon>
        <taxon>Actinomycetes</taxon>
        <taxon>Micrococcales</taxon>
        <taxon>Microbacteriaceae</taxon>
        <taxon>Curtobacterium</taxon>
    </lineage>
</organism>
<evidence type="ECO:0000313" key="3">
    <source>
        <dbReference type="Proteomes" id="UP000709437"/>
    </source>
</evidence>
<sequence length="204" mass="21940">MSGPRPWVVIPGIWNSDPDHWQSGWERDRQHDERERHDERDQQTRRAVRIAPDSWSAPVADDWRAAISTAVAACSEPPVLVAHSLGVLAAADWLATTTTAPALVAGAFLVAPPDPLGDAFPAEASGFAPPRPVPPEQQVPTHLVVSDDDPYCGVSRALEFAAAMRADVVRVGALGHVNVASGVGGWPAGRELLRAFEDGLRRTR</sequence>
<reference evidence="2" key="1">
    <citation type="submission" date="2021-05" db="EMBL/GenBank/DDBJ databases">
        <title>Whole genome sequence of Curtobacterium flaccumfaciens pv. flaccumfaciens strain CFBP 3417.</title>
        <authorList>
            <person name="Osdaghi E."/>
            <person name="Taghouti G."/>
            <person name="Portier P."/>
            <person name="Fazliarab A."/>
            <person name="Taghavi S.M."/>
            <person name="Briand M."/>
            <person name="Le-Saux M."/>
            <person name="Jacques M.-A."/>
        </authorList>
    </citation>
    <scope>NUCLEOTIDE SEQUENCE</scope>
    <source>
        <strain evidence="2">CFBP 3417</strain>
    </source>
</reference>
<dbReference type="Pfam" id="PF06821">
    <property type="entry name" value="Ser_hydrolase"/>
    <property type="match status" value="1"/>
</dbReference>
<dbReference type="RefSeq" id="WP_214562126.1">
    <property type="nucleotide sequence ID" value="NZ_JAHEWX010000002.1"/>
</dbReference>
<protein>
    <submittedName>
        <fullName evidence="2">Alpha/beta hydrolase</fullName>
    </submittedName>
</protein>
<feature type="compositionally biased region" description="Basic and acidic residues" evidence="1">
    <location>
        <begin position="17"/>
        <end position="44"/>
    </location>
</feature>
<dbReference type="Proteomes" id="UP000709437">
    <property type="component" value="Unassembled WGS sequence"/>
</dbReference>
<dbReference type="AlphaFoldDB" id="A0A9Q2W272"/>
<gene>
    <name evidence="2" type="ORF">KK103_02785</name>
</gene>
<dbReference type="InterPro" id="IPR029058">
    <property type="entry name" value="AB_hydrolase_fold"/>
</dbReference>
<dbReference type="SUPFAM" id="SSF53474">
    <property type="entry name" value="alpha/beta-Hydrolases"/>
    <property type="match status" value="1"/>
</dbReference>
<dbReference type="GO" id="GO:0016787">
    <property type="term" value="F:hydrolase activity"/>
    <property type="evidence" value="ECO:0007669"/>
    <property type="project" value="UniProtKB-KW"/>
</dbReference>
<dbReference type="Gene3D" id="3.40.50.1820">
    <property type="entry name" value="alpha/beta hydrolase"/>
    <property type="match status" value="1"/>
</dbReference>
<comment type="caution">
    <text evidence="2">The sequence shown here is derived from an EMBL/GenBank/DDBJ whole genome shotgun (WGS) entry which is preliminary data.</text>
</comment>
<proteinExistence type="predicted"/>
<dbReference type="EMBL" id="JAHEWX010000002">
    <property type="protein sequence ID" value="MBT1540673.1"/>
    <property type="molecule type" value="Genomic_DNA"/>
</dbReference>
<accession>A0A9Q2W272</accession>
<keyword evidence="2" id="KW-0378">Hydrolase</keyword>
<feature type="region of interest" description="Disordered" evidence="1">
    <location>
        <begin position="17"/>
        <end position="46"/>
    </location>
</feature>
<dbReference type="InterPro" id="IPR010662">
    <property type="entry name" value="RBBP9/YdeN"/>
</dbReference>
<evidence type="ECO:0000256" key="1">
    <source>
        <dbReference type="SAM" id="MobiDB-lite"/>
    </source>
</evidence>
<evidence type="ECO:0000313" key="2">
    <source>
        <dbReference type="EMBL" id="MBT1540673.1"/>
    </source>
</evidence>
<name>A0A9Q2W272_9MICO</name>